<dbReference type="EMBL" id="FNKX01000001">
    <property type="protein sequence ID" value="SDR03979.1"/>
    <property type="molecule type" value="Genomic_DNA"/>
</dbReference>
<keyword evidence="2" id="KW-1185">Reference proteome</keyword>
<evidence type="ECO:0000313" key="1">
    <source>
        <dbReference type="EMBL" id="SDR03979.1"/>
    </source>
</evidence>
<name>A0A1H1FTE7_9BURK</name>
<proteinExistence type="predicted"/>
<evidence type="ECO:0008006" key="3">
    <source>
        <dbReference type="Google" id="ProtNLM"/>
    </source>
</evidence>
<protein>
    <recommendedName>
        <fullName evidence="3">Transposase</fullName>
    </recommendedName>
</protein>
<dbReference type="AlphaFoldDB" id="A0A1H1FTE7"/>
<accession>A0A1H1FTE7</accession>
<reference evidence="2" key="1">
    <citation type="submission" date="2016-10" db="EMBL/GenBank/DDBJ databases">
        <authorList>
            <person name="Varghese N."/>
            <person name="Submissions S."/>
        </authorList>
    </citation>
    <scope>NUCLEOTIDE SEQUENCE [LARGE SCALE GENOMIC DNA]</scope>
    <source>
        <strain evidence="2">DUS833</strain>
    </source>
</reference>
<organism evidence="1 2">
    <name type="scientific">Paraburkholderia tuberum</name>
    <dbReference type="NCBI Taxonomy" id="157910"/>
    <lineage>
        <taxon>Bacteria</taxon>
        <taxon>Pseudomonadati</taxon>
        <taxon>Pseudomonadota</taxon>
        <taxon>Betaproteobacteria</taxon>
        <taxon>Burkholderiales</taxon>
        <taxon>Burkholderiaceae</taxon>
        <taxon>Paraburkholderia</taxon>
    </lineage>
</organism>
<sequence length="74" mass="8100">MTSRDVLGAGRREAVRRAAYSLADSGKYAGWQEIEKALRARYGVLDAHQLLGNPVVRANIDQRCVAARPKPHAA</sequence>
<gene>
    <name evidence="1" type="ORF">SAMN05445850_2553</name>
</gene>
<dbReference type="Proteomes" id="UP000199365">
    <property type="component" value="Unassembled WGS sequence"/>
</dbReference>
<dbReference type="STRING" id="157910.SAMN05445850_2553"/>
<evidence type="ECO:0000313" key="2">
    <source>
        <dbReference type="Proteomes" id="UP000199365"/>
    </source>
</evidence>